<accession>A0AAD5TSE6</accession>
<evidence type="ECO:0000313" key="2">
    <source>
        <dbReference type="Proteomes" id="UP001212152"/>
    </source>
</evidence>
<dbReference type="PANTHER" id="PTHR34204:SF2">
    <property type="entry name" value="RNA-BINDING ASCH DOMAIN PROTEIN"/>
    <property type="match status" value="1"/>
</dbReference>
<comment type="caution">
    <text evidence="1">The sequence shown here is derived from an EMBL/GenBank/DDBJ whole genome shotgun (WGS) entry which is preliminary data.</text>
</comment>
<gene>
    <name evidence="1" type="ORF">HDU87_000150</name>
</gene>
<dbReference type="PANTHER" id="PTHR34204">
    <property type="entry name" value="RNA-BINDING ASCH DOMAIN PROTEIN"/>
    <property type="match status" value="1"/>
</dbReference>
<proteinExistence type="predicted"/>
<name>A0AAD5TSE6_9FUNG</name>
<dbReference type="AlphaFoldDB" id="A0AAD5TSE6"/>
<dbReference type="EMBL" id="JADGJQ010000001">
    <property type="protein sequence ID" value="KAJ3185527.1"/>
    <property type="molecule type" value="Genomic_DNA"/>
</dbReference>
<sequence>MSTRHILAPLTVPWSDDKDATDAERAYRAAGLVRTTGTVFTLPPSATALHAAFAQSHKSQNLTVGARALCKHHERRPAGSAAHPFWPTPTGTEAAKSAAAEQLFWDISNAAVWRNVHWMNAATVVYEIRNAAGYGMRWSFADVECPVFRGFLEPFPHWHTRASQDSI</sequence>
<reference evidence="1" key="1">
    <citation type="submission" date="2020-05" db="EMBL/GenBank/DDBJ databases">
        <title>Phylogenomic resolution of chytrid fungi.</title>
        <authorList>
            <person name="Stajich J.E."/>
            <person name="Amses K."/>
            <person name="Simmons R."/>
            <person name="Seto K."/>
            <person name="Myers J."/>
            <person name="Bonds A."/>
            <person name="Quandt C.A."/>
            <person name="Barry K."/>
            <person name="Liu P."/>
            <person name="Grigoriev I."/>
            <person name="Longcore J.E."/>
            <person name="James T.Y."/>
        </authorList>
    </citation>
    <scope>NUCLEOTIDE SEQUENCE</scope>
    <source>
        <strain evidence="1">JEL0379</strain>
    </source>
</reference>
<organism evidence="1 2">
    <name type="scientific">Geranomyces variabilis</name>
    <dbReference type="NCBI Taxonomy" id="109894"/>
    <lineage>
        <taxon>Eukaryota</taxon>
        <taxon>Fungi</taxon>
        <taxon>Fungi incertae sedis</taxon>
        <taxon>Chytridiomycota</taxon>
        <taxon>Chytridiomycota incertae sedis</taxon>
        <taxon>Chytridiomycetes</taxon>
        <taxon>Spizellomycetales</taxon>
        <taxon>Powellomycetaceae</taxon>
        <taxon>Geranomyces</taxon>
    </lineage>
</organism>
<keyword evidence="2" id="KW-1185">Reference proteome</keyword>
<protein>
    <submittedName>
        <fullName evidence="1">Uncharacterized protein</fullName>
    </submittedName>
</protein>
<dbReference type="Proteomes" id="UP001212152">
    <property type="component" value="Unassembled WGS sequence"/>
</dbReference>
<evidence type="ECO:0000313" key="1">
    <source>
        <dbReference type="EMBL" id="KAJ3185527.1"/>
    </source>
</evidence>